<gene>
    <name evidence="1" type="ORF">F511_11115</name>
</gene>
<protein>
    <submittedName>
        <fullName evidence="1">Disease resistance protein</fullName>
    </submittedName>
</protein>
<accession>A0A2Z7C813</accession>
<evidence type="ECO:0000313" key="2">
    <source>
        <dbReference type="Proteomes" id="UP000250235"/>
    </source>
</evidence>
<proteinExistence type="predicted"/>
<reference evidence="1 2" key="1">
    <citation type="journal article" date="2015" name="Proc. Natl. Acad. Sci. U.S.A.">
        <title>The resurrection genome of Boea hygrometrica: A blueprint for survival of dehydration.</title>
        <authorList>
            <person name="Xiao L."/>
            <person name="Yang G."/>
            <person name="Zhang L."/>
            <person name="Yang X."/>
            <person name="Zhao S."/>
            <person name="Ji Z."/>
            <person name="Zhou Q."/>
            <person name="Hu M."/>
            <person name="Wang Y."/>
            <person name="Chen M."/>
            <person name="Xu Y."/>
            <person name="Jin H."/>
            <person name="Xiao X."/>
            <person name="Hu G."/>
            <person name="Bao F."/>
            <person name="Hu Y."/>
            <person name="Wan P."/>
            <person name="Li L."/>
            <person name="Deng X."/>
            <person name="Kuang T."/>
            <person name="Xiang C."/>
            <person name="Zhu J.K."/>
            <person name="Oliver M.J."/>
            <person name="He Y."/>
        </authorList>
    </citation>
    <scope>NUCLEOTIDE SEQUENCE [LARGE SCALE GENOMIC DNA]</scope>
    <source>
        <strain evidence="2">cv. XS01</strain>
    </source>
</reference>
<sequence>MFGPGYGSKLNRRSDQTDGCKLSIIRFSLNPLMYAQDNHQSGAGICAPAHRVPSKESQHWVKRSSSSASPIYKYTADLSIGGASTDTLSALSDPLPVAVGSVPGYYRRARRWIRAIYSALDSLLGVQCAEALIPMDITSRLMSILSEILSAILCKSHSSKRERSILVGLLETGSSSRKTLPSLT</sequence>
<keyword evidence="2" id="KW-1185">Reference proteome</keyword>
<dbReference type="Proteomes" id="UP000250235">
    <property type="component" value="Unassembled WGS sequence"/>
</dbReference>
<evidence type="ECO:0000313" key="1">
    <source>
        <dbReference type="EMBL" id="KZV42121.1"/>
    </source>
</evidence>
<name>A0A2Z7C813_9LAMI</name>
<organism evidence="1 2">
    <name type="scientific">Dorcoceras hygrometricum</name>
    <dbReference type="NCBI Taxonomy" id="472368"/>
    <lineage>
        <taxon>Eukaryota</taxon>
        <taxon>Viridiplantae</taxon>
        <taxon>Streptophyta</taxon>
        <taxon>Embryophyta</taxon>
        <taxon>Tracheophyta</taxon>
        <taxon>Spermatophyta</taxon>
        <taxon>Magnoliopsida</taxon>
        <taxon>eudicotyledons</taxon>
        <taxon>Gunneridae</taxon>
        <taxon>Pentapetalae</taxon>
        <taxon>asterids</taxon>
        <taxon>lamiids</taxon>
        <taxon>Lamiales</taxon>
        <taxon>Gesneriaceae</taxon>
        <taxon>Didymocarpoideae</taxon>
        <taxon>Trichosporeae</taxon>
        <taxon>Loxocarpinae</taxon>
        <taxon>Dorcoceras</taxon>
    </lineage>
</organism>
<dbReference type="EMBL" id="KQ999305">
    <property type="protein sequence ID" value="KZV42121.1"/>
    <property type="molecule type" value="Genomic_DNA"/>
</dbReference>
<dbReference type="AlphaFoldDB" id="A0A2Z7C813"/>